<organism evidence="1 2">
    <name type="scientific">Methylomonas defluvii</name>
    <dbReference type="NCBI Taxonomy" id="3045149"/>
    <lineage>
        <taxon>Bacteria</taxon>
        <taxon>Pseudomonadati</taxon>
        <taxon>Pseudomonadota</taxon>
        <taxon>Gammaproteobacteria</taxon>
        <taxon>Methylococcales</taxon>
        <taxon>Methylococcaceae</taxon>
        <taxon>Methylomonas</taxon>
    </lineage>
</organism>
<reference evidence="1 2" key="1">
    <citation type="submission" date="2023-11" db="EMBL/GenBank/DDBJ databases">
        <authorList>
            <person name="Ouyang M.-Y."/>
        </authorList>
    </citation>
    <scope>NUCLEOTIDE SEQUENCE [LARGE SCALE GENOMIC DNA]</scope>
    <source>
        <strain evidence="1 2">OY6</strain>
    </source>
</reference>
<protein>
    <submittedName>
        <fullName evidence="1">Uncharacterized protein</fullName>
    </submittedName>
</protein>
<sequence length="65" mass="7261">MAVPLEIAEDAYRLGQTGLIELMDSSRTRTEIKLNHLELIQNEIEAELDVMNASGLLAVYFENPA</sequence>
<accession>A0ABU4UEL7</accession>
<dbReference type="SUPFAM" id="SSF56954">
    <property type="entry name" value="Outer membrane efflux proteins (OEP)"/>
    <property type="match status" value="1"/>
</dbReference>
<keyword evidence="2" id="KW-1185">Reference proteome</keyword>
<dbReference type="Gene3D" id="1.20.1600.10">
    <property type="entry name" value="Outer membrane efflux proteins (OEP)"/>
    <property type="match status" value="1"/>
</dbReference>
<dbReference type="RefSeq" id="WP_174843444.1">
    <property type="nucleotide sequence ID" value="NZ_JAXARY010000005.1"/>
</dbReference>
<comment type="caution">
    <text evidence="1">The sequence shown here is derived from an EMBL/GenBank/DDBJ whole genome shotgun (WGS) entry which is preliminary data.</text>
</comment>
<gene>
    <name evidence="1" type="ORF">QLH52_07820</name>
</gene>
<proteinExistence type="predicted"/>
<dbReference type="EMBL" id="JAXARY010000005">
    <property type="protein sequence ID" value="MDX8127184.1"/>
    <property type="molecule type" value="Genomic_DNA"/>
</dbReference>
<dbReference type="Proteomes" id="UP001284537">
    <property type="component" value="Unassembled WGS sequence"/>
</dbReference>
<evidence type="ECO:0000313" key="2">
    <source>
        <dbReference type="Proteomes" id="UP001284537"/>
    </source>
</evidence>
<name>A0ABU4UEL7_9GAMM</name>
<evidence type="ECO:0000313" key="1">
    <source>
        <dbReference type="EMBL" id="MDX8127184.1"/>
    </source>
</evidence>